<keyword evidence="3" id="KW-1185">Reference proteome</keyword>
<organism evidence="2 3">
    <name type="scientific">Lactarius akahatsu</name>
    <dbReference type="NCBI Taxonomy" id="416441"/>
    <lineage>
        <taxon>Eukaryota</taxon>
        <taxon>Fungi</taxon>
        <taxon>Dikarya</taxon>
        <taxon>Basidiomycota</taxon>
        <taxon>Agaricomycotina</taxon>
        <taxon>Agaricomycetes</taxon>
        <taxon>Russulales</taxon>
        <taxon>Russulaceae</taxon>
        <taxon>Lactarius</taxon>
    </lineage>
</organism>
<feature type="region of interest" description="Disordered" evidence="1">
    <location>
        <begin position="166"/>
        <end position="187"/>
    </location>
</feature>
<sequence length="187" mass="19179">MLPLLRGPAPACHPGPKSARATRATCRGRASRSAQVRHPATRSRSREASSACASRTTSHSSCRCGARTGGWGASWMYKYGSSGVKNRESRAHHGTRAQRHLGPAVPATATATGAVVVRGEARAAARGPFVVAAASVSCGGEGVDILGGHGCEGCLCVRLCCGPPQHSQEDVGVDGRRHERGGSIGAC</sequence>
<protein>
    <submittedName>
        <fullName evidence="2">Uncharacterized protein</fullName>
    </submittedName>
</protein>
<reference evidence="2" key="1">
    <citation type="submission" date="2022-01" db="EMBL/GenBank/DDBJ databases">
        <title>Comparative genomics reveals a dynamic genome evolution in the ectomycorrhizal milk-cap (Lactarius) mushrooms.</title>
        <authorList>
            <consortium name="DOE Joint Genome Institute"/>
            <person name="Lebreton A."/>
            <person name="Tang N."/>
            <person name="Kuo A."/>
            <person name="LaButti K."/>
            <person name="Drula E."/>
            <person name="Barry K."/>
            <person name="Clum A."/>
            <person name="Lipzen A."/>
            <person name="Mousain D."/>
            <person name="Ng V."/>
            <person name="Wang R."/>
            <person name="Wang X."/>
            <person name="Dai Y."/>
            <person name="Henrissat B."/>
            <person name="Grigoriev I.V."/>
            <person name="Guerin-Laguette A."/>
            <person name="Yu F."/>
            <person name="Martin F.M."/>
        </authorList>
    </citation>
    <scope>NUCLEOTIDE SEQUENCE</scope>
    <source>
        <strain evidence="2">QP</strain>
    </source>
</reference>
<feature type="compositionally biased region" description="Basic and acidic residues" evidence="1">
    <location>
        <begin position="167"/>
        <end position="181"/>
    </location>
</feature>
<dbReference type="AlphaFoldDB" id="A0AAD4LBU0"/>
<evidence type="ECO:0000313" key="3">
    <source>
        <dbReference type="Proteomes" id="UP001201163"/>
    </source>
</evidence>
<evidence type="ECO:0000313" key="2">
    <source>
        <dbReference type="EMBL" id="KAH8988092.1"/>
    </source>
</evidence>
<feature type="compositionally biased region" description="Low complexity" evidence="1">
    <location>
        <begin position="18"/>
        <end position="34"/>
    </location>
</feature>
<dbReference type="EMBL" id="JAKELL010000044">
    <property type="protein sequence ID" value="KAH8988092.1"/>
    <property type="molecule type" value="Genomic_DNA"/>
</dbReference>
<dbReference type="Proteomes" id="UP001201163">
    <property type="component" value="Unassembled WGS sequence"/>
</dbReference>
<name>A0AAD4LBU0_9AGAM</name>
<comment type="caution">
    <text evidence="2">The sequence shown here is derived from an EMBL/GenBank/DDBJ whole genome shotgun (WGS) entry which is preliminary data.</text>
</comment>
<proteinExistence type="predicted"/>
<feature type="region of interest" description="Disordered" evidence="1">
    <location>
        <begin position="1"/>
        <end position="52"/>
    </location>
</feature>
<evidence type="ECO:0000256" key="1">
    <source>
        <dbReference type="SAM" id="MobiDB-lite"/>
    </source>
</evidence>
<gene>
    <name evidence="2" type="ORF">EDB92DRAFT_1080727</name>
</gene>
<accession>A0AAD4LBU0</accession>